<keyword evidence="2" id="KW-1185">Reference proteome</keyword>
<organism evidence="1 2">
    <name type="scientific">Streptomyces gibsoniae</name>
    <dbReference type="NCBI Taxonomy" id="3075529"/>
    <lineage>
        <taxon>Bacteria</taxon>
        <taxon>Bacillati</taxon>
        <taxon>Actinomycetota</taxon>
        <taxon>Actinomycetes</taxon>
        <taxon>Kitasatosporales</taxon>
        <taxon>Streptomycetaceae</taxon>
        <taxon>Streptomyces</taxon>
    </lineage>
</organism>
<dbReference type="EMBL" id="JAVREY010000059">
    <property type="protein sequence ID" value="MDT0467750.1"/>
    <property type="molecule type" value="Genomic_DNA"/>
</dbReference>
<sequence>MSALDNTAISDAWVGTADLTCLPARGEELADLAIQRVGKEFHFDLAYTVTDLETLVDHSS</sequence>
<gene>
    <name evidence="1" type="ORF">RM764_32950</name>
</gene>
<evidence type="ECO:0000313" key="1">
    <source>
        <dbReference type="EMBL" id="MDT0467750.1"/>
    </source>
</evidence>
<evidence type="ECO:0000313" key="2">
    <source>
        <dbReference type="Proteomes" id="UP001183809"/>
    </source>
</evidence>
<dbReference type="Gene3D" id="2.40.400.10">
    <property type="entry name" value="Acetoacetate decarboxylase-like"/>
    <property type="match status" value="1"/>
</dbReference>
<comment type="caution">
    <text evidence="1">The sequence shown here is derived from an EMBL/GenBank/DDBJ whole genome shotgun (WGS) entry which is preliminary data.</text>
</comment>
<protein>
    <submittedName>
        <fullName evidence="1">Uncharacterized protein</fullName>
    </submittedName>
</protein>
<name>A0ABU2U3F8_9ACTN</name>
<dbReference type="Proteomes" id="UP001183809">
    <property type="component" value="Unassembled WGS sequence"/>
</dbReference>
<reference evidence="2" key="1">
    <citation type="submission" date="2023-07" db="EMBL/GenBank/DDBJ databases">
        <title>30 novel species of actinomycetes from the DSMZ collection.</title>
        <authorList>
            <person name="Nouioui I."/>
        </authorList>
    </citation>
    <scope>NUCLEOTIDE SEQUENCE [LARGE SCALE GENOMIC DNA]</scope>
    <source>
        <strain evidence="2">DSM 41699</strain>
    </source>
</reference>
<accession>A0ABU2U3F8</accession>
<proteinExistence type="predicted"/>
<dbReference type="InterPro" id="IPR023375">
    <property type="entry name" value="ADC_dom_sf"/>
</dbReference>
<dbReference type="RefSeq" id="WP_311699199.1">
    <property type="nucleotide sequence ID" value="NZ_JAVREY010000059.1"/>
</dbReference>